<dbReference type="InterPro" id="IPR008534">
    <property type="entry name" value="DUF816"/>
</dbReference>
<keyword evidence="3" id="KW-1185">Reference proteome</keyword>
<dbReference type="EMBL" id="MN342245">
    <property type="protein sequence ID" value="QHN73950.1"/>
    <property type="molecule type" value="Genomic_DNA"/>
</dbReference>
<accession>Q91BC8</accession>
<evidence type="ECO:0008006" key="4">
    <source>
        <dbReference type="Google" id="ProtNLM"/>
    </source>
</evidence>
<evidence type="ECO:0000313" key="2">
    <source>
        <dbReference type="EMBL" id="QHN73950.1"/>
    </source>
</evidence>
<dbReference type="EMBL" id="AF325155">
    <property type="protein sequence ID" value="AAL01783.1"/>
    <property type="molecule type" value="Genomic_DNA"/>
</dbReference>
<gene>
    <name evidence="2" type="primary">ORF101</name>
</gene>
<dbReference type="KEGG" id="vg:922126"/>
<organism evidence="1 3">
    <name type="scientific">Spodoptera litura multicapsid nucleopolyhedrovirus</name>
    <name type="common">SpltMNPV</name>
    <dbReference type="NCBI Taxonomy" id="46242"/>
    <lineage>
        <taxon>Viruses</taxon>
        <taxon>Viruses incertae sedis</taxon>
        <taxon>Naldaviricetes</taxon>
        <taxon>Lefavirales</taxon>
        <taxon>Baculoviridae</taxon>
        <taxon>Alphabaculovirus</taxon>
        <taxon>Alphabaculovirus spliturae</taxon>
    </lineage>
</organism>
<reference evidence="1 3" key="1">
    <citation type="journal article" date="2001" name="Virology">
        <title>Sequence analysis of the Spodoptera litura multicapsid nucleopolyhedrovirus genome.</title>
        <authorList>
            <person name="Pang Y."/>
            <person name="Yu J."/>
            <person name="Wang L."/>
            <person name="Hu X."/>
            <person name="Bao W."/>
            <person name="Li G."/>
            <person name="Chen C."/>
            <person name="Han H."/>
            <person name="Hu S."/>
            <person name="Yang H."/>
        </authorList>
    </citation>
    <scope>NUCLEOTIDE SEQUENCE [LARGE SCALE GENOMIC DNA]</scope>
    <source>
        <strain evidence="1 3">G2</strain>
    </source>
</reference>
<dbReference type="Pfam" id="PF05674">
    <property type="entry name" value="DUF816"/>
    <property type="match status" value="1"/>
</dbReference>
<evidence type="ECO:0000313" key="3">
    <source>
        <dbReference type="Proteomes" id="UP000202667"/>
    </source>
</evidence>
<evidence type="ECO:0000313" key="1">
    <source>
        <dbReference type="EMBL" id="AAL01783.1"/>
    </source>
</evidence>
<dbReference type="Proteomes" id="UP000202667">
    <property type="component" value="Segment"/>
</dbReference>
<dbReference type="RefSeq" id="NP_258369.1">
    <property type="nucleotide sequence ID" value="NC_003102.1"/>
</dbReference>
<organismHost>
    <name type="scientific">Lepidoptera</name>
    <name type="common">moths &amp; butterflies</name>
    <dbReference type="NCBI Taxonomy" id="7088"/>
</organismHost>
<name>Q91BC8_NPVST</name>
<dbReference type="OrthoDB" id="8415at10239"/>
<reference evidence="2" key="2">
    <citation type="journal article" date="2019" name="Viruses">
        <title>Identification of Loci Associated with Enhanced Virulence in Spodoptera litura Nucleopolyhedrovirus Isolates Using Deep Sequencing.</title>
        <authorList>
            <person name="Zwart M.P."/>
            <person name="Ali G."/>
            <person name="Strien E.A.V."/>
            <person name="Schijlen E.G.W.M."/>
            <person name="Wang M."/>
            <person name="Werf W.V."/>
            <person name="Vlak J.M."/>
        </authorList>
    </citation>
    <scope>NUCLEOTIDE SEQUENCE</scope>
    <source>
        <strain evidence="2">G2</strain>
    </source>
</reference>
<proteinExistence type="predicted"/>
<sequence length="236" mass="27163">MESIDVDDFVKQLIVHKCSVLIEKEKMLPETILSIVRTARDEYFKNPSPKNYETMKKLFSQTKYVDDGIDYKNFNRRIVVIGIKFMLNKSKEYFTSHRNVIDMAMKRLDGIDPDLKSSTRAMLQHYNECLNTIDDPVASNEHHLITFVKEIATKMFIETIDVYSYSKKCTIELNTAAVSKPQSSFRILKSDDGSVQKDGGEKINLLANAINFNRKRKAIAQKHAIDSKMVKPLFVV</sequence>
<protein>
    <recommendedName>
        <fullName evidence="4">Ac106</fullName>
    </recommendedName>
</protein>